<protein>
    <submittedName>
        <fullName evidence="3">Uncharacterized protein</fullName>
    </submittedName>
</protein>
<evidence type="ECO:0000256" key="1">
    <source>
        <dbReference type="SAM" id="Coils"/>
    </source>
</evidence>
<proteinExistence type="predicted"/>
<feature type="region of interest" description="Disordered" evidence="2">
    <location>
        <begin position="1"/>
        <end position="24"/>
    </location>
</feature>
<accession>A0A833T783</accession>
<gene>
    <name evidence="3" type="ORF">GN244_ATG09874</name>
</gene>
<feature type="coiled-coil region" evidence="1">
    <location>
        <begin position="38"/>
        <end position="185"/>
    </location>
</feature>
<comment type="caution">
    <text evidence="3">The sequence shown here is derived from an EMBL/GenBank/DDBJ whole genome shotgun (WGS) entry which is preliminary data.</text>
</comment>
<keyword evidence="4" id="KW-1185">Reference proteome</keyword>
<dbReference type="AlphaFoldDB" id="A0A833T783"/>
<dbReference type="EMBL" id="WSZM01000219">
    <property type="protein sequence ID" value="KAF4038099.1"/>
    <property type="molecule type" value="Genomic_DNA"/>
</dbReference>
<evidence type="ECO:0000313" key="4">
    <source>
        <dbReference type="Proteomes" id="UP000602510"/>
    </source>
</evidence>
<organism evidence="3 4">
    <name type="scientific">Phytophthora infestans</name>
    <name type="common">Potato late blight agent</name>
    <name type="synonym">Botrytis infestans</name>
    <dbReference type="NCBI Taxonomy" id="4787"/>
    <lineage>
        <taxon>Eukaryota</taxon>
        <taxon>Sar</taxon>
        <taxon>Stramenopiles</taxon>
        <taxon>Oomycota</taxon>
        <taxon>Peronosporomycetes</taxon>
        <taxon>Peronosporales</taxon>
        <taxon>Peronosporaceae</taxon>
        <taxon>Phytophthora</taxon>
    </lineage>
</organism>
<evidence type="ECO:0000256" key="2">
    <source>
        <dbReference type="SAM" id="MobiDB-lite"/>
    </source>
</evidence>
<reference evidence="3" key="1">
    <citation type="submission" date="2020-04" db="EMBL/GenBank/DDBJ databases">
        <title>Hybrid Assembly of Korean Phytophthora infestans isolates.</title>
        <authorList>
            <person name="Prokchorchik M."/>
            <person name="Lee Y."/>
            <person name="Seo J."/>
            <person name="Cho J.-H."/>
            <person name="Park Y.-E."/>
            <person name="Jang D.-C."/>
            <person name="Im J.-S."/>
            <person name="Choi J.-G."/>
            <person name="Park H.-J."/>
            <person name="Lee G.-B."/>
            <person name="Lee Y.-G."/>
            <person name="Hong S.-Y."/>
            <person name="Cho K."/>
            <person name="Sohn K.H."/>
        </authorList>
    </citation>
    <scope>NUCLEOTIDE SEQUENCE</scope>
    <source>
        <strain evidence="3">KR_1_A1</strain>
    </source>
</reference>
<dbReference type="Proteomes" id="UP000602510">
    <property type="component" value="Unassembled WGS sequence"/>
</dbReference>
<keyword evidence="1" id="KW-0175">Coiled coil</keyword>
<name>A0A833T783_PHYIN</name>
<evidence type="ECO:0000313" key="3">
    <source>
        <dbReference type="EMBL" id="KAF4038099.1"/>
    </source>
</evidence>
<sequence length="246" mass="28162">MEDTGVDEEVQRNDTDATGPMSSQIAHSMQNIGDEDELVLLRAENALLKKKIKALEKKGRGEKPGLILVVDEKEIQQIDNLLKKAEDAKMEAMNYVANTSREKLGQDVRALQAILEKAKAERHAFKKKVKTSEEKLRVERAKMAQEEIRFQVDREIFAKIIKDDRDAYNKEVDFLVEKVTAVQKEKHELFVWANEQQERHLQEIRKLTRALGRAKRVVDEQATKSSAVLNGVRQVQSTVFRTTPAK</sequence>